<proteinExistence type="predicted"/>
<protein>
    <submittedName>
        <fullName evidence="1">Uncharacterized protein</fullName>
    </submittedName>
</protein>
<dbReference type="AlphaFoldDB" id="A0A0A9FGA7"/>
<sequence length="46" mass="5141">MGTDPTMSGRFGRLISGSFRCSVSLIMVIEWRTSRGLRKRLSLAPI</sequence>
<reference evidence="1" key="2">
    <citation type="journal article" date="2015" name="Data Brief">
        <title>Shoot transcriptome of the giant reed, Arundo donax.</title>
        <authorList>
            <person name="Barrero R.A."/>
            <person name="Guerrero F.D."/>
            <person name="Moolhuijzen P."/>
            <person name="Goolsby J.A."/>
            <person name="Tidwell J."/>
            <person name="Bellgard S.E."/>
            <person name="Bellgard M.I."/>
        </authorList>
    </citation>
    <scope>NUCLEOTIDE SEQUENCE</scope>
    <source>
        <tissue evidence="1">Shoot tissue taken approximately 20 cm above the soil surface</tissue>
    </source>
</reference>
<evidence type="ECO:0000313" key="1">
    <source>
        <dbReference type="EMBL" id="JAE07308.1"/>
    </source>
</evidence>
<reference evidence="1" key="1">
    <citation type="submission" date="2014-09" db="EMBL/GenBank/DDBJ databases">
        <authorList>
            <person name="Magalhaes I.L.F."/>
            <person name="Oliveira U."/>
            <person name="Santos F.R."/>
            <person name="Vidigal T.H.D.A."/>
            <person name="Brescovit A.D."/>
            <person name="Santos A.J."/>
        </authorList>
    </citation>
    <scope>NUCLEOTIDE SEQUENCE</scope>
    <source>
        <tissue evidence="1">Shoot tissue taken approximately 20 cm above the soil surface</tissue>
    </source>
</reference>
<dbReference type="EMBL" id="GBRH01190588">
    <property type="protein sequence ID" value="JAE07308.1"/>
    <property type="molecule type" value="Transcribed_RNA"/>
</dbReference>
<accession>A0A0A9FGA7</accession>
<name>A0A0A9FGA7_ARUDO</name>
<organism evidence="1">
    <name type="scientific">Arundo donax</name>
    <name type="common">Giant reed</name>
    <name type="synonym">Donax arundinaceus</name>
    <dbReference type="NCBI Taxonomy" id="35708"/>
    <lineage>
        <taxon>Eukaryota</taxon>
        <taxon>Viridiplantae</taxon>
        <taxon>Streptophyta</taxon>
        <taxon>Embryophyta</taxon>
        <taxon>Tracheophyta</taxon>
        <taxon>Spermatophyta</taxon>
        <taxon>Magnoliopsida</taxon>
        <taxon>Liliopsida</taxon>
        <taxon>Poales</taxon>
        <taxon>Poaceae</taxon>
        <taxon>PACMAD clade</taxon>
        <taxon>Arundinoideae</taxon>
        <taxon>Arundineae</taxon>
        <taxon>Arundo</taxon>
    </lineage>
</organism>